<evidence type="ECO:0000313" key="10">
    <source>
        <dbReference type="Proteomes" id="UP000286746"/>
    </source>
</evidence>
<feature type="region of interest" description="Disordered" evidence="7">
    <location>
        <begin position="1"/>
        <end position="58"/>
    </location>
</feature>
<proteinExistence type="inferred from homology"/>
<dbReference type="CDD" id="cd17652">
    <property type="entry name" value="A_NRPS_CmdD_like"/>
    <property type="match status" value="1"/>
</dbReference>
<dbReference type="PROSITE" id="PS50075">
    <property type="entry name" value="CARRIER"/>
    <property type="match status" value="3"/>
</dbReference>
<accession>A0A401VYU6</accession>
<dbReference type="Gene3D" id="3.40.50.12780">
    <property type="entry name" value="N-terminal domain of ligase-like"/>
    <property type="match status" value="1"/>
</dbReference>
<dbReference type="GO" id="GO:0044550">
    <property type="term" value="P:secondary metabolite biosynthetic process"/>
    <property type="evidence" value="ECO:0007669"/>
    <property type="project" value="UniProtKB-ARBA"/>
</dbReference>
<dbReference type="GO" id="GO:0072330">
    <property type="term" value="P:monocarboxylic acid biosynthetic process"/>
    <property type="evidence" value="ECO:0007669"/>
    <property type="project" value="UniProtKB-ARBA"/>
</dbReference>
<feature type="domain" description="Carrier" evidence="8">
    <location>
        <begin position="2590"/>
        <end position="2665"/>
    </location>
</feature>
<sequence>MSTFEADQSQTPHQQPPGEGVPGSGQAPAPGAVSPSGAGAAPGAQAPGTPSRDARRAALPAHLQEALRARLAGRAPGPERADGVPAVPHDGPVPLSPAQERLWYLHEVDPDSVEYNTLRVLRLRGELDRDALGGALDDVVARHTALRTVFGSRDGRAEQSVRPPAPVPLPLTDLSDRDTAGQDAAVRALLLDESRRPFDLRRGPVLRAGLVRLAPDEHLLTLAMHHIVTDGWSMGVLTGDLTALYAARRAGVPASLPKLPVRYLDVAAWQRDRLGTPRLRDQVEYWRRALDGLAPLDLPTTRQRPPVRSGAGAAHAFAVPTPLAGRLRELGREHGATLFMTLAAAVQLLLARWSGGRDVAVATAASGRGRVETEHLIGFFVNTLILRSRIEESGTFGELLRAVRATVLDAFAHDEAPFQHVVEALKAERDPSRPALAEVAVNLHNTPGGEARAPGLRVEEHPVPVLTSSMDLSFDFTGRADGALDGRLTYNTDLFAPEAAERLTAHLLTLLAGIAGRPADPVAALPVLPPDEHRRVTEEWPATGPGRAPRTAPELFAEQVARTPGADALVSDNGTLTYAELDAQTNRLARLLLARGAGPERTVALALPRSPEAVVAVLAIQKAGAAYLPLDARNPAERNRMMLQDARPLLVLTSAAFGQDLAADVPVLRTDDPGTLTAVRELPDGPLEADESAAPLLPAHPAYVIYTSGSTGRPKGVVVTHGGVHGLIAAQSAHFGTGPGSRTLHFASLGFDAAFSEIGTALLTGGALVVVDQDRILPGEPLTAVLAEHRVTHVTLPPTALSALTPGALPEGLTLIVAGEACPPATARTWSARHRMINAYGPTESTVCASMSDVLAPNFVGDEPVPVGRPLDGVTVRLLDERLRPVPVGVPGEVYLSGAALARGYLGRAALTAERFVADPYGPPGTRMYRVGDRARWREDGALDYLGRTDDQVKVRGFRIELGEVEAVLARHAAVGAVAAAVRADDRGTRRLAAYVVPAGPEGADPAALRALAREMLPEHMVPAAFVVLDRLPLNANGKVDRRALPDPDLRRDAGTDRVAPRNATEETLANIWSEVLGVAGIGVEDNFFDLGGDSILSLQVVARARAAGLRLTAKQTFLRQTIADLAAEAVQETDGTSAPDQGPVTGEMPLTPIQHWFFGTLGESLDRFNQHQYLELTGAPAPEALRAALAALTAQHDALRLRAVQEDGPWRLRHAPAETGELLEHHDLSDLAPDQQDAAMSAAIDAAQRGFVLAAGPLLRARLFTLGAARPPRLYLVAHHLVVDGMSWRVLLADLETAHRQAAAGRPIDLGPKSTSFRDWSRKLSAHTAAGGFDAELPYWQGVEEAAGEAARLPVDTEGGADTVASARTVTVRLEAGTTEALLRKVPEAYRTQINDVLLSALGRVLTDWTGGTRALLALEGHGREDLFADVDLTGTVGWFTTLFPVALDVPTGGDWGTVLKSVKEQVRAVPRNGIGYGALRHLRADGTPLGRGPEPEVGFNYLGQLDVQGEGTGLAGRLLPSAGAERGDAQTRPQLIEINGVVTGGRLEFHWTYSTHRHHRATIERLAGAFMTALEGIVAHCAAPGAGGATPSDFPLAALDQATVDRIAGDGRDVEDVYPLTPMQSGMLFHALSESGRDPYTGHFGVRLDGVTDPEALARAWQRVVDRTPALRTAVVWQDVPEPLQVVRAGADVPVRHLDLRALEETARQAELDRIWERREETAIDLTAAPALRLTLVRLTDTAVQMFWTSHHLLVDGWSFAGVLSDVCAEYATLTGGPAEPPAARRPYRDYVRWLAGRDQEAAEAHWRSVVAGFSVATPLPYDRQPVKAHTTRSTRELRTHLSAERSARLTEAARAARLTVNTLVQGAWALLLARYAGVDEVCFGTTVSGRPDSLPGAESIVGLFINTVPVRARIDGAAPAVQWLRHLQNDQLDARQHEHVSLAQIQRWSGVPAGSPLFDSIVVFENYPYDPDAAARHGLRIGTFQGDEVTNFALTLTAYTAGELHLNLGYDPELFDAQTVERMTGHLTVLLDALAAAPETPVDALPLLSEDERHRLLTAWNATATGFPPARLIHEAFAEQAARTPDAVAVRDAGRTLTYAGLAARSHQLAHHLVGLGAGPGTLVGVCADRGVDAVVALLGVLRAGGAFVPLDPAYPAERLRVMLEDAAVSVVVTEERLLDRMAGHDAAVVCLDRDRPLLDALPATPPVTAVAVDDLAYVVYTSGTTGRPKGVMVEHRHVHHMVHAWNKRYGLTELKPRVLSVSSLSVDLFFSDFLLSALFGGTMVICPQDAVADQVALADLLLESRAQLMITVPTLARAMVAELSWRGVRPDDLRVLMVGSEGWPADAAAEILAGLAPGTVLVNAYGSTETTVDSTTFQLGGDPLGDAAYVPVGRPLANTRIYVLDAERRPVPTGVVGECYIGGDGVSRGYLNRPGLTAERFLDDPFAPGPGARMYRTGDLVRWRADGNLECLGRVDDQVKIRGFRVELGEVEAALARHPAVGAAAAAVRRDDGGPARLVGYVVPAPGATPDPSELRAFAAERLPAPAVPTAYVLLDALPMTPSGTVSRRALPAPSGTAEAAPAHTAPRDATELALTGIWQEVLGVGKVGVHDNFFDLGGDSILSIRVISRTRAALGVAPSPRQLFDTPTVAGLAAALGPVTAGAPAAAPLEPADRSAPLPLSYAQQRQWFLHNFDPDSSEYHIVTGLRLEGEPDTAALRAALTAVVARHEPLRTTYAATDDGGEQIVHPAAGADLGETDLSGVPEDAREEALRAHVAALAARPFDLTGGPVWRAEIVRLGPRDHLLALVIHHIATDGVSMGVLLDELGTHYAAALRGERAELPPLPVAYADYAAWQHRELNGPAMDAHLAYWRETLAGVRPLELPTDRPRPAVRESAGAMLIVDLGPEVTAGLKDLARRQDATLFMVLTAAVQLLLARFTGQADIVVGTPAAGRGRQELEGLVGLFVNTVALRTTVDQGLSFDAFLGRVRDTVLEAFVHDEVPFDRLIEVLRPRRDPSRNALVEVFVGLETDRTGPPELPGLTVAEVPYVSGEVSHDLSFDFVEHGDTLRAAVGYSTALFDPETAERLAARLQDLLAAVLDGPRTLADIPPADAAEAGRLAALRSVASEPAPDAEDPDEDAPRAYVAPRTPTEETLAGIWAAVLAVPRVGADDNFFTLGGDSLLSIQAVQRMRRAGLPVTTKDLFVRQTLGELAALADGRATDTPANGADEPAAGWGEVPLTPAQHDWFAAEPVAPHHFTQSVFLELDGSLDEAALHTALTALLGHHDALRTRFTRGEDGHWRQYALPPEPADVLVRHDLAEVPAAGRAEAVDRLARAADAGLSLERGPLLAALLFTFGDGERARLFLTAHHLVVDGVSWRVLLEDLEAAYAQARAGEPVSLDERTTPFRDWAARLARHVADGALDEEAAYWQELPPGTEVPRDGDGPGLVGAVDSVVVELDEDVSEVLLRRSAGAFRTRFQDVLFAALADALGTWTGRRQVVFDTEGHGREDLFDDVDLSRTVGWFTTEYPVALDLDQGGDDWAGRVRAVRRQMRKLPGNGFGYGALRRLAPRGTPGAALAGRAPAQVVFNYHGQADDAQRNADSPLYHAFHDAVGSEQDPRERVGHLVEVVGAARAGRLGFTWYFAQDVHHRSTVQKVAEEFADALRAIARHITEQ</sequence>
<evidence type="ECO:0000256" key="3">
    <source>
        <dbReference type="ARBA" id="ARBA00022450"/>
    </source>
</evidence>
<feature type="compositionally biased region" description="Polar residues" evidence="7">
    <location>
        <begin position="1"/>
        <end position="13"/>
    </location>
</feature>
<dbReference type="GO" id="GO:0003824">
    <property type="term" value="F:catalytic activity"/>
    <property type="evidence" value="ECO:0007669"/>
    <property type="project" value="InterPro"/>
</dbReference>
<evidence type="ECO:0000313" key="9">
    <source>
        <dbReference type="EMBL" id="GCD42226.1"/>
    </source>
</evidence>
<dbReference type="Proteomes" id="UP000286746">
    <property type="component" value="Unassembled WGS sequence"/>
</dbReference>
<dbReference type="FunFam" id="1.10.1200.10:FF:000016">
    <property type="entry name" value="Non-ribosomal peptide synthase"/>
    <property type="match status" value="1"/>
</dbReference>
<comment type="cofactor">
    <cofactor evidence="1">
        <name>pantetheine 4'-phosphate</name>
        <dbReference type="ChEBI" id="CHEBI:47942"/>
    </cofactor>
</comment>
<dbReference type="InterPro" id="IPR020806">
    <property type="entry name" value="PKS_PP-bd"/>
</dbReference>
<dbReference type="CDD" id="cd19531">
    <property type="entry name" value="LCL_NRPS-like"/>
    <property type="match status" value="2"/>
</dbReference>
<dbReference type="Gene3D" id="3.30.559.10">
    <property type="entry name" value="Chloramphenicol acetyltransferase-like domain"/>
    <property type="match status" value="5"/>
</dbReference>
<dbReference type="InterPro" id="IPR045851">
    <property type="entry name" value="AMP-bd_C_sf"/>
</dbReference>
<dbReference type="GO" id="GO:0017000">
    <property type="term" value="P:antibiotic biosynthetic process"/>
    <property type="evidence" value="ECO:0007669"/>
    <property type="project" value="UniProtKB-KW"/>
</dbReference>
<dbReference type="InterPro" id="IPR023213">
    <property type="entry name" value="CAT-like_dom_sf"/>
</dbReference>
<evidence type="ECO:0000259" key="8">
    <source>
        <dbReference type="PROSITE" id="PS50075"/>
    </source>
</evidence>
<dbReference type="InterPro" id="IPR010060">
    <property type="entry name" value="NRPS_synth"/>
</dbReference>
<dbReference type="GO" id="GO:0005829">
    <property type="term" value="C:cytosol"/>
    <property type="evidence" value="ECO:0007669"/>
    <property type="project" value="TreeGrafter"/>
</dbReference>
<dbReference type="Gene3D" id="3.30.300.30">
    <property type="match status" value="2"/>
</dbReference>
<gene>
    <name evidence="9" type="ORF">GKJPGBOP_01885</name>
</gene>
<dbReference type="GO" id="GO:0008610">
    <property type="term" value="P:lipid biosynthetic process"/>
    <property type="evidence" value="ECO:0007669"/>
    <property type="project" value="UniProtKB-ARBA"/>
</dbReference>
<dbReference type="InterPro" id="IPR020845">
    <property type="entry name" value="AMP-binding_CS"/>
</dbReference>
<comment type="similarity">
    <text evidence="2">Belongs to the ATP-dependent AMP-binding enzyme family.</text>
</comment>
<dbReference type="SUPFAM" id="SSF47336">
    <property type="entry name" value="ACP-like"/>
    <property type="match status" value="3"/>
</dbReference>
<dbReference type="FunFam" id="3.40.50.12780:FF:000012">
    <property type="entry name" value="Non-ribosomal peptide synthetase"/>
    <property type="match status" value="2"/>
</dbReference>
<dbReference type="GO" id="GO:0031177">
    <property type="term" value="F:phosphopantetheine binding"/>
    <property type="evidence" value="ECO:0007669"/>
    <property type="project" value="InterPro"/>
</dbReference>
<feature type="region of interest" description="Disordered" evidence="7">
    <location>
        <begin position="1040"/>
        <end position="1062"/>
    </location>
</feature>
<dbReference type="GO" id="GO:0043041">
    <property type="term" value="P:amino acid activation for nonribosomal peptide biosynthetic process"/>
    <property type="evidence" value="ECO:0007669"/>
    <property type="project" value="TreeGrafter"/>
</dbReference>
<dbReference type="SUPFAM" id="SSF52777">
    <property type="entry name" value="CoA-dependent acyltransferases"/>
    <property type="match status" value="10"/>
</dbReference>
<dbReference type="FunFam" id="1.10.1200.10:FF:000005">
    <property type="entry name" value="Nonribosomal peptide synthetase 1"/>
    <property type="match status" value="2"/>
</dbReference>
<dbReference type="FunFam" id="3.40.50.980:FF:000001">
    <property type="entry name" value="Non-ribosomal peptide synthetase"/>
    <property type="match status" value="2"/>
</dbReference>
<dbReference type="InterPro" id="IPR001242">
    <property type="entry name" value="Condensation_dom"/>
</dbReference>
<dbReference type="PANTHER" id="PTHR45527">
    <property type="entry name" value="NONRIBOSOMAL PEPTIDE SYNTHETASE"/>
    <property type="match status" value="1"/>
</dbReference>
<keyword evidence="3" id="KW-0596">Phosphopantetheine</keyword>
<dbReference type="RefSeq" id="WP_125053636.1">
    <property type="nucleotide sequence ID" value="NZ_BHZD01000001.1"/>
</dbReference>
<evidence type="ECO:0000256" key="1">
    <source>
        <dbReference type="ARBA" id="ARBA00001957"/>
    </source>
</evidence>
<keyword evidence="5" id="KW-0677">Repeat</keyword>
<comment type="caution">
    <text evidence="9">The sequence shown here is derived from an EMBL/GenBank/DDBJ whole genome shotgun (WGS) entry which is preliminary data.</text>
</comment>
<dbReference type="NCBIfam" id="TIGR01720">
    <property type="entry name" value="NRPS-para261"/>
    <property type="match status" value="2"/>
</dbReference>
<dbReference type="CDD" id="cd19543">
    <property type="entry name" value="DCL_NRPS"/>
    <property type="match status" value="1"/>
</dbReference>
<dbReference type="Pfam" id="PF00668">
    <property type="entry name" value="Condensation"/>
    <property type="match status" value="5"/>
</dbReference>
<dbReference type="InterPro" id="IPR009081">
    <property type="entry name" value="PP-bd_ACP"/>
</dbReference>
<dbReference type="PROSITE" id="PS00012">
    <property type="entry name" value="PHOSPHOPANTETHEINE"/>
    <property type="match status" value="2"/>
</dbReference>
<feature type="compositionally biased region" description="Basic and acidic residues" evidence="7">
    <location>
        <begin position="1040"/>
        <end position="1060"/>
    </location>
</feature>
<organism evidence="9 10">
    <name type="scientific">Streptomyces paromomycinus</name>
    <name type="common">Streptomyces rimosus subsp. paromomycinus</name>
    <dbReference type="NCBI Taxonomy" id="92743"/>
    <lineage>
        <taxon>Bacteria</taxon>
        <taxon>Bacillati</taxon>
        <taxon>Actinomycetota</taxon>
        <taxon>Actinomycetes</taxon>
        <taxon>Kitasatosporales</taxon>
        <taxon>Streptomycetaceae</taxon>
        <taxon>Streptomyces</taxon>
    </lineage>
</organism>
<keyword evidence="6" id="KW-0045">Antibiotic biosynthesis</keyword>
<protein>
    <submittedName>
        <fullName evidence="9">Non-ribosomal peptide synthetase</fullName>
    </submittedName>
</protein>
<dbReference type="FunFam" id="3.30.300.30:FF:000010">
    <property type="entry name" value="Enterobactin synthetase component F"/>
    <property type="match status" value="1"/>
</dbReference>
<dbReference type="CDD" id="cd19534">
    <property type="entry name" value="E_NRPS"/>
    <property type="match status" value="2"/>
</dbReference>
<dbReference type="PANTHER" id="PTHR45527:SF1">
    <property type="entry name" value="FATTY ACID SYNTHASE"/>
    <property type="match status" value="1"/>
</dbReference>
<dbReference type="InterPro" id="IPR000873">
    <property type="entry name" value="AMP-dep_synth/lig_dom"/>
</dbReference>
<dbReference type="PROSITE" id="PS00455">
    <property type="entry name" value="AMP_BINDING"/>
    <property type="match status" value="2"/>
</dbReference>
<dbReference type="Pfam" id="PF00501">
    <property type="entry name" value="AMP-binding"/>
    <property type="match status" value="2"/>
</dbReference>
<keyword evidence="4" id="KW-0597">Phosphoprotein</keyword>
<feature type="domain" description="Carrier" evidence="8">
    <location>
        <begin position="1060"/>
        <end position="1134"/>
    </location>
</feature>
<evidence type="ECO:0000256" key="6">
    <source>
        <dbReference type="ARBA" id="ARBA00023194"/>
    </source>
</evidence>
<dbReference type="InterPro" id="IPR042099">
    <property type="entry name" value="ANL_N_sf"/>
</dbReference>
<dbReference type="Gene3D" id="3.40.50.980">
    <property type="match status" value="2"/>
</dbReference>
<dbReference type="InterPro" id="IPR036736">
    <property type="entry name" value="ACP-like_sf"/>
</dbReference>
<evidence type="ECO:0000256" key="2">
    <source>
        <dbReference type="ARBA" id="ARBA00006432"/>
    </source>
</evidence>
<keyword evidence="10" id="KW-1185">Reference proteome</keyword>
<dbReference type="Gene3D" id="2.30.38.10">
    <property type="entry name" value="Luciferase, Domain 3"/>
    <property type="match status" value="1"/>
</dbReference>
<reference evidence="9 10" key="1">
    <citation type="submission" date="2018-11" db="EMBL/GenBank/DDBJ databases">
        <title>Whole genome sequence of Streptomyces paromomycinus NBRC 15454(T).</title>
        <authorList>
            <person name="Komaki H."/>
            <person name="Tamura T."/>
        </authorList>
    </citation>
    <scope>NUCLEOTIDE SEQUENCE [LARGE SCALE GENOMIC DNA]</scope>
    <source>
        <strain evidence="9 10">NBRC 15454</strain>
    </source>
</reference>
<dbReference type="InterPro" id="IPR025110">
    <property type="entry name" value="AMP-bd_C"/>
</dbReference>
<feature type="domain" description="Carrier" evidence="8">
    <location>
        <begin position="3151"/>
        <end position="3225"/>
    </location>
</feature>
<dbReference type="InterPro" id="IPR006162">
    <property type="entry name" value="Ppantetheine_attach_site"/>
</dbReference>
<dbReference type="NCBIfam" id="TIGR01733">
    <property type="entry name" value="AA-adenyl-dom"/>
    <property type="match status" value="2"/>
</dbReference>
<dbReference type="Gene3D" id="1.10.1200.10">
    <property type="entry name" value="ACP-like"/>
    <property type="match status" value="3"/>
</dbReference>
<dbReference type="SUPFAM" id="SSF56801">
    <property type="entry name" value="Acetyl-CoA synthetase-like"/>
    <property type="match status" value="2"/>
</dbReference>
<dbReference type="InterPro" id="IPR010071">
    <property type="entry name" value="AA_adenyl_dom"/>
</dbReference>
<feature type="region of interest" description="Disordered" evidence="7">
    <location>
        <begin position="153"/>
        <end position="177"/>
    </location>
</feature>
<evidence type="ECO:0000256" key="5">
    <source>
        <dbReference type="ARBA" id="ARBA00022737"/>
    </source>
</evidence>
<dbReference type="SMART" id="SM00823">
    <property type="entry name" value="PKS_PP"/>
    <property type="match status" value="3"/>
</dbReference>
<dbReference type="Pfam" id="PF13193">
    <property type="entry name" value="AMP-binding_C"/>
    <property type="match status" value="2"/>
</dbReference>
<dbReference type="EMBL" id="BHZD01000001">
    <property type="protein sequence ID" value="GCD42226.1"/>
    <property type="molecule type" value="Genomic_DNA"/>
</dbReference>
<dbReference type="Pfam" id="PF00550">
    <property type="entry name" value="PP-binding"/>
    <property type="match status" value="3"/>
</dbReference>
<evidence type="ECO:0000256" key="4">
    <source>
        <dbReference type="ARBA" id="ARBA00022553"/>
    </source>
</evidence>
<dbReference type="FunFam" id="2.30.38.10:FF:000001">
    <property type="entry name" value="Non-ribosomal peptide synthetase PvdI"/>
    <property type="match status" value="1"/>
</dbReference>
<evidence type="ECO:0000256" key="7">
    <source>
        <dbReference type="SAM" id="MobiDB-lite"/>
    </source>
</evidence>
<dbReference type="Gene3D" id="3.30.559.30">
    <property type="entry name" value="Nonribosomal peptide synthetase, condensation domain"/>
    <property type="match status" value="5"/>
</dbReference>
<name>A0A401VYU6_STREY</name>
<feature type="compositionally biased region" description="Low complexity" evidence="7">
    <location>
        <begin position="24"/>
        <end position="48"/>
    </location>
</feature>